<feature type="transmembrane region" description="Helical" evidence="10">
    <location>
        <begin position="195"/>
        <end position="214"/>
    </location>
</feature>
<dbReference type="SUPFAM" id="SSF53850">
    <property type="entry name" value="Periplasmic binding protein-like II"/>
    <property type="match status" value="1"/>
</dbReference>
<evidence type="ECO:0000313" key="12">
    <source>
        <dbReference type="EMBL" id="KAK3861238.1"/>
    </source>
</evidence>
<evidence type="ECO:0000256" key="3">
    <source>
        <dbReference type="ARBA" id="ARBA00022475"/>
    </source>
</evidence>
<keyword evidence="3" id="KW-1003">Cell membrane</keyword>
<organism evidence="12 13">
    <name type="scientific">Petrolisthes cinctipes</name>
    <name type="common">Flat porcelain crab</name>
    <dbReference type="NCBI Taxonomy" id="88211"/>
    <lineage>
        <taxon>Eukaryota</taxon>
        <taxon>Metazoa</taxon>
        <taxon>Ecdysozoa</taxon>
        <taxon>Arthropoda</taxon>
        <taxon>Crustacea</taxon>
        <taxon>Multicrustacea</taxon>
        <taxon>Malacostraca</taxon>
        <taxon>Eumalacostraca</taxon>
        <taxon>Eucarida</taxon>
        <taxon>Decapoda</taxon>
        <taxon>Pleocyemata</taxon>
        <taxon>Anomura</taxon>
        <taxon>Galatheoidea</taxon>
        <taxon>Porcellanidae</taxon>
        <taxon>Petrolisthes</taxon>
    </lineage>
</organism>
<comment type="subcellular location">
    <subcellularLocation>
        <location evidence="1">Cell membrane</location>
        <topology evidence="1">Multi-pass membrane protein</topology>
    </subcellularLocation>
</comment>
<evidence type="ECO:0000313" key="13">
    <source>
        <dbReference type="Proteomes" id="UP001286313"/>
    </source>
</evidence>
<evidence type="ECO:0000256" key="10">
    <source>
        <dbReference type="SAM" id="Phobius"/>
    </source>
</evidence>
<dbReference type="EMBL" id="JAWQEG010004522">
    <property type="protein sequence ID" value="KAK3861238.1"/>
    <property type="molecule type" value="Genomic_DNA"/>
</dbReference>
<evidence type="ECO:0000259" key="11">
    <source>
        <dbReference type="Pfam" id="PF00060"/>
    </source>
</evidence>
<dbReference type="GO" id="GO:0015276">
    <property type="term" value="F:ligand-gated monoatomic ion channel activity"/>
    <property type="evidence" value="ECO:0007669"/>
    <property type="project" value="InterPro"/>
</dbReference>
<evidence type="ECO:0000256" key="8">
    <source>
        <dbReference type="ARBA" id="ARBA00023180"/>
    </source>
</evidence>
<accession>A0AAE1ETM5</accession>
<keyword evidence="4 10" id="KW-0812">Transmembrane</keyword>
<dbReference type="GO" id="GO:0005886">
    <property type="term" value="C:plasma membrane"/>
    <property type="evidence" value="ECO:0007669"/>
    <property type="project" value="UniProtKB-SubCell"/>
</dbReference>
<keyword evidence="5 10" id="KW-1133">Transmembrane helix</keyword>
<proteinExistence type="inferred from homology"/>
<feature type="transmembrane region" description="Helical" evidence="10">
    <location>
        <begin position="50"/>
        <end position="72"/>
    </location>
</feature>
<feature type="domain" description="Ionotropic glutamate receptor C-terminal" evidence="11">
    <location>
        <begin position="174"/>
        <end position="399"/>
    </location>
</feature>
<keyword evidence="7" id="KW-0675">Receptor</keyword>
<evidence type="ECO:0000256" key="5">
    <source>
        <dbReference type="ARBA" id="ARBA00022989"/>
    </source>
</evidence>
<keyword evidence="13" id="KW-1185">Reference proteome</keyword>
<dbReference type="Pfam" id="PF00060">
    <property type="entry name" value="Lig_chan"/>
    <property type="match status" value="1"/>
</dbReference>
<dbReference type="PANTHER" id="PTHR42643">
    <property type="entry name" value="IONOTROPIC RECEPTOR 20A-RELATED"/>
    <property type="match status" value="1"/>
</dbReference>
<dbReference type="Gene3D" id="1.10.287.70">
    <property type="match status" value="1"/>
</dbReference>
<keyword evidence="6 10" id="KW-0472">Membrane</keyword>
<name>A0AAE1ETM5_PETCI</name>
<dbReference type="GO" id="GO:0050906">
    <property type="term" value="P:detection of stimulus involved in sensory perception"/>
    <property type="evidence" value="ECO:0007669"/>
    <property type="project" value="UniProtKB-ARBA"/>
</dbReference>
<protein>
    <recommendedName>
        <fullName evidence="11">Ionotropic glutamate receptor C-terminal domain-containing protein</fullName>
    </recommendedName>
</protein>
<keyword evidence="8" id="KW-0325">Glycoprotein</keyword>
<reference evidence="12" key="1">
    <citation type="submission" date="2023-10" db="EMBL/GenBank/DDBJ databases">
        <title>Genome assemblies of two species of porcelain crab, Petrolisthes cinctipes and Petrolisthes manimaculis (Anomura: Porcellanidae).</title>
        <authorList>
            <person name="Angst P."/>
        </authorList>
    </citation>
    <scope>NUCLEOTIDE SEQUENCE</scope>
    <source>
        <strain evidence="12">PB745_01</strain>
        <tissue evidence="12">Gill</tissue>
    </source>
</reference>
<evidence type="ECO:0000256" key="2">
    <source>
        <dbReference type="ARBA" id="ARBA00008685"/>
    </source>
</evidence>
<comment type="similarity">
    <text evidence="2">Belongs to the glutamate-gated ion channel (TC 1.A.10.1) family.</text>
</comment>
<evidence type="ECO:0000256" key="1">
    <source>
        <dbReference type="ARBA" id="ARBA00004651"/>
    </source>
</evidence>
<gene>
    <name evidence="12" type="ORF">Pcinc_032749</name>
</gene>
<dbReference type="Proteomes" id="UP001286313">
    <property type="component" value="Unassembled WGS sequence"/>
</dbReference>
<sequence length="401" mass="44647">MTMPVQLSVERLDKSFEVSRYIFIEEHSAGYSRPAVTSDITGFIKPFTPWVWLLVLVTVVGVIVSLLLLSVARQSLILYHRPNSSQNHLSATTTTATTTATATTTGQFTAASHFSSDNVWLEGNENIRKKNDEGNENIRKKNEERNEDMSKRNEAMNEDQFEHPLPLILITRDAVMWTVSGFLQQAVSLQPPRGVVKVMTGLWLLLSLILATVYRGNLKAMLILPSISLPFNTLEELVSSGLPVWVPLDSLLHIAAYHAEVNSTLGRFNRSIFNADRPNNVTWGIIDYIAGKHVLSAPRSAMLHVTHAYYSKSGICTNFIMKETFLSPFAGVFIYPKGSPLKAKLDFIIQGLQEFGILDYLYNKALSNATECLKPIKVKSGRALDVGDFYGVFSIYAGGRN</sequence>
<dbReference type="InterPro" id="IPR052192">
    <property type="entry name" value="Insect_Ionotropic_Sensory_Rcpt"/>
</dbReference>
<comment type="caution">
    <text evidence="12">The sequence shown here is derived from an EMBL/GenBank/DDBJ whole genome shotgun (WGS) entry which is preliminary data.</text>
</comment>
<evidence type="ECO:0000256" key="6">
    <source>
        <dbReference type="ARBA" id="ARBA00023136"/>
    </source>
</evidence>
<evidence type="ECO:0000256" key="9">
    <source>
        <dbReference type="SAM" id="MobiDB-lite"/>
    </source>
</evidence>
<feature type="region of interest" description="Disordered" evidence="9">
    <location>
        <begin position="125"/>
        <end position="151"/>
    </location>
</feature>
<dbReference type="AlphaFoldDB" id="A0AAE1ETM5"/>
<dbReference type="PANTHER" id="PTHR42643:SF40">
    <property type="entry name" value="IONOTROPIC RECEPTOR 41A-RELATED"/>
    <property type="match status" value="1"/>
</dbReference>
<evidence type="ECO:0000256" key="4">
    <source>
        <dbReference type="ARBA" id="ARBA00022692"/>
    </source>
</evidence>
<dbReference type="InterPro" id="IPR001320">
    <property type="entry name" value="Iontro_rcpt_C"/>
</dbReference>
<evidence type="ECO:0000256" key="7">
    <source>
        <dbReference type="ARBA" id="ARBA00023170"/>
    </source>
</evidence>